<evidence type="ECO:0000313" key="3">
    <source>
        <dbReference type="Proteomes" id="UP000184514"/>
    </source>
</evidence>
<sequence length="128" mass="14522">MRAKLSFLAVSLVVIASLAQAQVSDEKVISLKCALSNGVIKQYRVSPNANEVEHFSHKFSQTCRLKSTDLVYDWTCDKTETVWASVGRVDRYTGQFETEWGIPPFGQYSKDNLFFTGVCEQVNEKQKF</sequence>
<dbReference type="STRING" id="696762.PFRI_12630"/>
<name>A0A1L9NZ81_9RHOB</name>
<feature type="signal peptide" evidence="1">
    <location>
        <begin position="1"/>
        <end position="21"/>
    </location>
</feature>
<proteinExistence type="predicted"/>
<reference evidence="2 3" key="1">
    <citation type="submission" date="2016-10" db="EMBL/GenBank/DDBJ databases">
        <title>Genome sequence of Planktotalea frisia SH6-1.</title>
        <authorList>
            <person name="Poehlein A."/>
            <person name="Bakenhus I."/>
            <person name="Voget S."/>
            <person name="Brinkhoff T."/>
            <person name="Simon M."/>
        </authorList>
    </citation>
    <scope>NUCLEOTIDE SEQUENCE [LARGE SCALE GENOMIC DNA]</scope>
    <source>
        <strain evidence="2 3">SH6-1</strain>
    </source>
</reference>
<evidence type="ECO:0000256" key="1">
    <source>
        <dbReference type="SAM" id="SignalP"/>
    </source>
</evidence>
<evidence type="ECO:0000313" key="2">
    <source>
        <dbReference type="EMBL" id="OJI94503.1"/>
    </source>
</evidence>
<dbReference type="Proteomes" id="UP000184514">
    <property type="component" value="Unassembled WGS sequence"/>
</dbReference>
<feature type="chain" id="PRO_5012205663" evidence="1">
    <location>
        <begin position="22"/>
        <end position="128"/>
    </location>
</feature>
<organism evidence="2 3">
    <name type="scientific">Planktotalea frisia</name>
    <dbReference type="NCBI Taxonomy" id="696762"/>
    <lineage>
        <taxon>Bacteria</taxon>
        <taxon>Pseudomonadati</taxon>
        <taxon>Pseudomonadota</taxon>
        <taxon>Alphaproteobacteria</taxon>
        <taxon>Rhodobacterales</taxon>
        <taxon>Paracoccaceae</taxon>
        <taxon>Planktotalea</taxon>
    </lineage>
</organism>
<accession>A0A1L9NZ81</accession>
<keyword evidence="1" id="KW-0732">Signal</keyword>
<keyword evidence="3" id="KW-1185">Reference proteome</keyword>
<protein>
    <submittedName>
        <fullName evidence="2">Uncharacterized protein</fullName>
    </submittedName>
</protein>
<comment type="caution">
    <text evidence="2">The sequence shown here is derived from an EMBL/GenBank/DDBJ whole genome shotgun (WGS) entry which is preliminary data.</text>
</comment>
<dbReference type="EMBL" id="MLCB01000093">
    <property type="protein sequence ID" value="OJI94503.1"/>
    <property type="molecule type" value="Genomic_DNA"/>
</dbReference>
<dbReference type="AlphaFoldDB" id="A0A1L9NZ81"/>
<gene>
    <name evidence="2" type="ORF">PFRI_12630</name>
</gene>